<proteinExistence type="inferred from homology"/>
<keyword evidence="2 4" id="KW-0813">Transport</keyword>
<comment type="similarity">
    <text evidence="1 4">Belongs to the PstS family.</text>
</comment>
<accession>A0ABN8VYY0</accession>
<dbReference type="Proteomes" id="UP001157733">
    <property type="component" value="Chromosome"/>
</dbReference>
<dbReference type="InterPro" id="IPR024370">
    <property type="entry name" value="PBP_domain"/>
</dbReference>
<comment type="function">
    <text evidence="4">Involved in the system for phosphate transport across the cytoplasmic membrane.</text>
</comment>
<dbReference type="Gene3D" id="3.40.190.10">
    <property type="entry name" value="Periplasmic binding protein-like II"/>
    <property type="match status" value="2"/>
</dbReference>
<feature type="domain" description="PBP" evidence="5">
    <location>
        <begin position="23"/>
        <end position="277"/>
    </location>
</feature>
<evidence type="ECO:0000313" key="7">
    <source>
        <dbReference type="Proteomes" id="UP001157733"/>
    </source>
</evidence>
<dbReference type="NCBIfam" id="TIGR02136">
    <property type="entry name" value="ptsS_2"/>
    <property type="match status" value="1"/>
</dbReference>
<reference evidence="6 7" key="1">
    <citation type="submission" date="2022-09" db="EMBL/GenBank/DDBJ databases">
        <authorList>
            <person name="Kop L."/>
        </authorList>
    </citation>
    <scope>NUCLEOTIDE SEQUENCE [LARGE SCALE GENOMIC DNA]</scope>
    <source>
        <strain evidence="6 7">347</strain>
    </source>
</reference>
<keyword evidence="7" id="KW-1185">Reference proteome</keyword>
<sequence length="314" mass="34844">MHRWIPRILILALVLGSVSLAVAGEKLRGTVRIDGSSTVFPISEAVAEEFGKNRDFARVRVTVGVSGTGGGFKKFCAGETDINDASRAIKQREIDKAKKNNIHYLELPVAYDGLSVVINKANTWVDHLTTGELKKIWEPGSSVKTWADVRDGWPDKPIKLYGPGTDSGTFDYFTETINGKSQASRADFTKSEDDNMLVKGVAGDKYALGYFGFAYYVENKNILKVVPIKEGDKAPVFPTMETINKGTYSPLSRPIFIYVNIEAAKRPEVNAFIRFYIENAGALAKEVGYIPLPDSMYRDNLDRFENNLLKLAQN</sequence>
<dbReference type="InterPro" id="IPR050811">
    <property type="entry name" value="Phosphate_ABC_transporter"/>
</dbReference>
<dbReference type="PANTHER" id="PTHR30570">
    <property type="entry name" value="PERIPLASMIC PHOSPHATE BINDING COMPONENT OF PHOSPHATE ABC TRANSPORTER"/>
    <property type="match status" value="1"/>
</dbReference>
<evidence type="ECO:0000256" key="4">
    <source>
        <dbReference type="RuleBase" id="RU367119"/>
    </source>
</evidence>
<dbReference type="PANTHER" id="PTHR30570:SF1">
    <property type="entry name" value="PHOSPHATE-BINDING PROTEIN PSTS"/>
    <property type="match status" value="1"/>
</dbReference>
<dbReference type="SUPFAM" id="SSF53850">
    <property type="entry name" value="Periplasmic binding protein-like II"/>
    <property type="match status" value="1"/>
</dbReference>
<evidence type="ECO:0000256" key="2">
    <source>
        <dbReference type="ARBA" id="ARBA00022448"/>
    </source>
</evidence>
<keyword evidence="3" id="KW-0732">Signal</keyword>
<protein>
    <recommendedName>
        <fullName evidence="4">Phosphate-binding protein</fullName>
    </recommendedName>
</protein>
<dbReference type="Pfam" id="PF12849">
    <property type="entry name" value="PBP_like_2"/>
    <property type="match status" value="1"/>
</dbReference>
<name>A0ABN8VYY0_9BACT</name>
<evidence type="ECO:0000259" key="5">
    <source>
        <dbReference type="Pfam" id="PF12849"/>
    </source>
</evidence>
<dbReference type="EMBL" id="OX336137">
    <property type="protein sequence ID" value="CAI2717131.1"/>
    <property type="molecule type" value="Genomic_DNA"/>
</dbReference>
<organism evidence="6 7">
    <name type="scientific">Nitrospina watsonii</name>
    <dbReference type="NCBI Taxonomy" id="1323948"/>
    <lineage>
        <taxon>Bacteria</taxon>
        <taxon>Pseudomonadati</taxon>
        <taxon>Nitrospinota/Tectimicrobiota group</taxon>
        <taxon>Nitrospinota</taxon>
        <taxon>Nitrospinia</taxon>
        <taxon>Nitrospinales</taxon>
        <taxon>Nitrospinaceae</taxon>
        <taxon>Nitrospina</taxon>
    </lineage>
</organism>
<evidence type="ECO:0000256" key="1">
    <source>
        <dbReference type="ARBA" id="ARBA00008725"/>
    </source>
</evidence>
<gene>
    <name evidence="6" type="primary">sphX</name>
    <name evidence="6" type="ORF">NSPWAT_0272</name>
</gene>
<evidence type="ECO:0000256" key="3">
    <source>
        <dbReference type="ARBA" id="ARBA00022729"/>
    </source>
</evidence>
<keyword evidence="4" id="KW-0592">Phosphate transport</keyword>
<dbReference type="InterPro" id="IPR011862">
    <property type="entry name" value="Phos-bd"/>
</dbReference>
<dbReference type="RefSeq" id="WP_282010093.1">
    <property type="nucleotide sequence ID" value="NZ_OX336137.1"/>
</dbReference>
<evidence type="ECO:0000313" key="6">
    <source>
        <dbReference type="EMBL" id="CAI2717131.1"/>
    </source>
</evidence>
<dbReference type="CDD" id="cd13654">
    <property type="entry name" value="PBP2_phosphate_like_2"/>
    <property type="match status" value="1"/>
</dbReference>